<protein>
    <submittedName>
        <fullName evidence="2">Helix-turn-helix domain-containing protein</fullName>
    </submittedName>
</protein>
<dbReference type="PANTHER" id="PTHR35010:SF2">
    <property type="entry name" value="BLL4672 PROTEIN"/>
    <property type="match status" value="1"/>
</dbReference>
<dbReference type="RefSeq" id="WP_076404821.1">
    <property type="nucleotide sequence ID" value="NZ_FTMI01000003.1"/>
</dbReference>
<name>A0A1N6RKN5_9MICO</name>
<keyword evidence="3" id="KW-1185">Reference proteome</keyword>
<dbReference type="Gene3D" id="1.10.260.40">
    <property type="entry name" value="lambda repressor-like DNA-binding domains"/>
    <property type="match status" value="1"/>
</dbReference>
<dbReference type="Proteomes" id="UP000186235">
    <property type="component" value="Unassembled WGS sequence"/>
</dbReference>
<dbReference type="InterPro" id="IPR001387">
    <property type="entry name" value="Cro/C1-type_HTH"/>
</dbReference>
<dbReference type="Gene3D" id="3.30.450.180">
    <property type="match status" value="1"/>
</dbReference>
<sequence length="288" mass="31598">MDRAALADFLRRRREALQPGDVGLPAGVRRRAPGLRREEVAQLALMSTDYYTRLEQQRGPQPSTQMLASIARALRLSDDERDYLYRVAGHGVPDRATDPGHVAPALQRVLDRLDDTPALILDPLAQTLAQNDLARALYGDASAYSGWDRSEIYRWFAHPATARAIYPADDRDRQGRALVASLRSAVAVLGASSRAGELVRVLSRTSPEFVALWDRQEVARRFVDHKTLVHPVVGEIEVDCQALTTEDQLQVLLVLTAAPGTEAADRIRLLGVVGTQDLAVPSSGPQPS</sequence>
<dbReference type="InterPro" id="IPR041413">
    <property type="entry name" value="MLTR_LBD"/>
</dbReference>
<dbReference type="EMBL" id="FTMI01000003">
    <property type="protein sequence ID" value="SIQ29428.1"/>
    <property type="molecule type" value="Genomic_DNA"/>
</dbReference>
<proteinExistence type="predicted"/>
<evidence type="ECO:0000259" key="1">
    <source>
        <dbReference type="PROSITE" id="PS50943"/>
    </source>
</evidence>
<dbReference type="CDD" id="cd00093">
    <property type="entry name" value="HTH_XRE"/>
    <property type="match status" value="1"/>
</dbReference>
<accession>A0A1N6RKN5</accession>
<dbReference type="PANTHER" id="PTHR35010">
    <property type="entry name" value="BLL4672 PROTEIN-RELATED"/>
    <property type="match status" value="1"/>
</dbReference>
<dbReference type="GO" id="GO:0003677">
    <property type="term" value="F:DNA binding"/>
    <property type="evidence" value="ECO:0007669"/>
    <property type="project" value="InterPro"/>
</dbReference>
<dbReference type="SMART" id="SM00530">
    <property type="entry name" value="HTH_XRE"/>
    <property type="match status" value="1"/>
</dbReference>
<reference evidence="3" key="1">
    <citation type="submission" date="2017-01" db="EMBL/GenBank/DDBJ databases">
        <authorList>
            <person name="Varghese N."/>
            <person name="Submissions S."/>
        </authorList>
    </citation>
    <scope>NUCLEOTIDE SEQUENCE [LARGE SCALE GENOMIC DNA]</scope>
    <source>
        <strain evidence="3">3bp</strain>
    </source>
</reference>
<dbReference type="Pfam" id="PF17765">
    <property type="entry name" value="MLTR_LBD"/>
    <property type="match status" value="1"/>
</dbReference>
<organism evidence="2 3">
    <name type="scientific">Cellulosimicrobium aquatile</name>
    <dbReference type="NCBI Taxonomy" id="1612203"/>
    <lineage>
        <taxon>Bacteria</taxon>
        <taxon>Bacillati</taxon>
        <taxon>Actinomycetota</taxon>
        <taxon>Actinomycetes</taxon>
        <taxon>Micrococcales</taxon>
        <taxon>Promicromonosporaceae</taxon>
        <taxon>Cellulosimicrobium</taxon>
    </lineage>
</organism>
<dbReference type="Pfam" id="PF13560">
    <property type="entry name" value="HTH_31"/>
    <property type="match status" value="1"/>
</dbReference>
<evidence type="ECO:0000313" key="2">
    <source>
        <dbReference type="EMBL" id="SIQ29428.1"/>
    </source>
</evidence>
<evidence type="ECO:0000313" key="3">
    <source>
        <dbReference type="Proteomes" id="UP000186235"/>
    </source>
</evidence>
<dbReference type="SUPFAM" id="SSF47413">
    <property type="entry name" value="lambda repressor-like DNA-binding domains"/>
    <property type="match status" value="1"/>
</dbReference>
<feature type="domain" description="HTH cro/C1-type" evidence="1">
    <location>
        <begin position="30"/>
        <end position="81"/>
    </location>
</feature>
<dbReference type="AlphaFoldDB" id="A0A1N6RKN5"/>
<dbReference type="PROSITE" id="PS50943">
    <property type="entry name" value="HTH_CROC1"/>
    <property type="match status" value="1"/>
</dbReference>
<gene>
    <name evidence="2" type="ORF">SAMN05518682_1988</name>
</gene>
<dbReference type="InterPro" id="IPR010982">
    <property type="entry name" value="Lambda_DNA-bd_dom_sf"/>
</dbReference>